<dbReference type="RefSeq" id="WP_111467497.1">
    <property type="nucleotide sequence ID" value="NZ_QKZS01000013.1"/>
</dbReference>
<dbReference type="Pfam" id="PF00583">
    <property type="entry name" value="Acetyltransf_1"/>
    <property type="match status" value="1"/>
</dbReference>
<dbReference type="SUPFAM" id="SSF55729">
    <property type="entry name" value="Acyl-CoA N-acyltransferases (Nat)"/>
    <property type="match status" value="1"/>
</dbReference>
<dbReference type="InterPro" id="IPR016181">
    <property type="entry name" value="Acyl_CoA_acyltransferase"/>
</dbReference>
<evidence type="ECO:0000259" key="5">
    <source>
        <dbReference type="PROSITE" id="PS51186"/>
    </source>
</evidence>
<gene>
    <name evidence="6" type="ORF">LX76_03669</name>
</gene>
<feature type="domain" description="N-acetyltransferase" evidence="5">
    <location>
        <begin position="1"/>
        <end position="163"/>
    </location>
</feature>
<evidence type="ECO:0000256" key="1">
    <source>
        <dbReference type="ARBA" id="ARBA00022679"/>
    </source>
</evidence>
<dbReference type="PANTHER" id="PTHR43072">
    <property type="entry name" value="N-ACETYLTRANSFERASE"/>
    <property type="match status" value="1"/>
</dbReference>
<accession>A0A2W7QVB5</accession>
<dbReference type="EMBL" id="QKZS01000013">
    <property type="protein sequence ID" value="PZX50060.1"/>
    <property type="molecule type" value="Genomic_DNA"/>
</dbReference>
<evidence type="ECO:0000256" key="3">
    <source>
        <dbReference type="ARBA" id="ARBA00050603"/>
    </source>
</evidence>
<evidence type="ECO:0000256" key="4">
    <source>
        <dbReference type="ARBA" id="ARBA00051334"/>
    </source>
</evidence>
<dbReference type="InterPro" id="IPR000182">
    <property type="entry name" value="GNAT_dom"/>
</dbReference>
<keyword evidence="2" id="KW-0012">Acyltransferase</keyword>
<dbReference type="Proteomes" id="UP000249538">
    <property type="component" value="Unassembled WGS sequence"/>
</dbReference>
<evidence type="ECO:0000256" key="2">
    <source>
        <dbReference type="ARBA" id="ARBA00023315"/>
    </source>
</evidence>
<protein>
    <submittedName>
        <fullName evidence="6">Phosphinothricin acetyltransferase</fullName>
    </submittedName>
</protein>
<proteinExistence type="predicted"/>
<evidence type="ECO:0000313" key="7">
    <source>
        <dbReference type="Proteomes" id="UP000249538"/>
    </source>
</evidence>
<sequence length="173" mass="19160">MRVRDAVAGDAEGIARIYNDAVLTTTAILNEGTVDAENRIGWMEMRRGQGYPVLVAEHEGRVIGYASFGDWRSFDGFRATVEHSVYVAAEARGRGIARALMAELTVRARGCGKHVMVAAVTSENEASLRLHRALGFREAAVLTEVGQKFGRWLDLVFLELRLDDRAQPEQRKA</sequence>
<evidence type="ECO:0000313" key="6">
    <source>
        <dbReference type="EMBL" id="PZX50060.1"/>
    </source>
</evidence>
<dbReference type="Gene3D" id="3.40.630.30">
    <property type="match status" value="1"/>
</dbReference>
<dbReference type="PANTHER" id="PTHR43072:SF23">
    <property type="entry name" value="UPF0039 PROTEIN C11D3.02C"/>
    <property type="match status" value="1"/>
</dbReference>
<comment type="catalytic activity">
    <reaction evidence="4">
        <text>L-methionine sulfone + acetyl-CoA = N-acetyl-L-methionine sulfone + CoA + H(+)</text>
        <dbReference type="Rhea" id="RHEA:47656"/>
        <dbReference type="ChEBI" id="CHEBI:15378"/>
        <dbReference type="ChEBI" id="CHEBI:57287"/>
        <dbReference type="ChEBI" id="CHEBI:57288"/>
        <dbReference type="ChEBI" id="CHEBI:87824"/>
        <dbReference type="ChEBI" id="CHEBI:87825"/>
    </reaction>
</comment>
<dbReference type="FunFam" id="3.40.630.30:FF:000026">
    <property type="entry name" value="Phosphinothricin acetyltransferase"/>
    <property type="match status" value="1"/>
</dbReference>
<dbReference type="CDD" id="cd04301">
    <property type="entry name" value="NAT_SF"/>
    <property type="match status" value="1"/>
</dbReference>
<name>A0A2W7QVB5_9RHOB</name>
<comment type="catalytic activity">
    <reaction evidence="3">
        <text>L-methionine sulfoximine + acetyl-CoA = N-acetyl-L-methionine sulfoximine + CoA + H(+)</text>
        <dbReference type="Rhea" id="RHEA:47660"/>
        <dbReference type="ChEBI" id="CHEBI:15378"/>
        <dbReference type="ChEBI" id="CHEBI:57287"/>
        <dbReference type="ChEBI" id="CHEBI:57288"/>
        <dbReference type="ChEBI" id="CHEBI:87826"/>
        <dbReference type="ChEBI" id="CHEBI:87827"/>
    </reaction>
</comment>
<dbReference type="GO" id="GO:0016747">
    <property type="term" value="F:acyltransferase activity, transferring groups other than amino-acyl groups"/>
    <property type="evidence" value="ECO:0007669"/>
    <property type="project" value="InterPro"/>
</dbReference>
<dbReference type="AlphaFoldDB" id="A0A2W7QVB5"/>
<keyword evidence="1 6" id="KW-0808">Transferase</keyword>
<organism evidence="6 7">
    <name type="scientific">Cereibacter changlensis</name>
    <dbReference type="NCBI Taxonomy" id="402884"/>
    <lineage>
        <taxon>Bacteria</taxon>
        <taxon>Pseudomonadati</taxon>
        <taxon>Pseudomonadota</taxon>
        <taxon>Alphaproteobacteria</taxon>
        <taxon>Rhodobacterales</taxon>
        <taxon>Paracoccaceae</taxon>
        <taxon>Cereibacter</taxon>
    </lineage>
</organism>
<reference evidence="6 7" key="1">
    <citation type="submission" date="2018-06" db="EMBL/GenBank/DDBJ databases">
        <title>Genomic Encyclopedia of Archaeal and Bacterial Type Strains, Phase II (KMG-II): from individual species to whole genera.</title>
        <authorList>
            <person name="Goeker M."/>
        </authorList>
    </citation>
    <scope>NUCLEOTIDE SEQUENCE [LARGE SCALE GENOMIC DNA]</scope>
    <source>
        <strain evidence="6 7">DSM 18774</strain>
    </source>
</reference>
<dbReference type="PROSITE" id="PS51186">
    <property type="entry name" value="GNAT"/>
    <property type="match status" value="1"/>
</dbReference>
<comment type="caution">
    <text evidence="6">The sequence shown here is derived from an EMBL/GenBank/DDBJ whole genome shotgun (WGS) entry which is preliminary data.</text>
</comment>